<organism evidence="1 2">
    <name type="scientific">Thermus thermophilus</name>
    <dbReference type="NCBI Taxonomy" id="274"/>
    <lineage>
        <taxon>Bacteria</taxon>
        <taxon>Thermotogati</taxon>
        <taxon>Deinococcota</taxon>
        <taxon>Deinococci</taxon>
        <taxon>Thermales</taxon>
        <taxon>Thermaceae</taxon>
        <taxon>Thermus</taxon>
    </lineage>
</organism>
<dbReference type="EMBL" id="AP024926">
    <property type="protein sequence ID" value="BCZ86764.1"/>
    <property type="molecule type" value="Genomic_DNA"/>
</dbReference>
<evidence type="ECO:0000313" key="1">
    <source>
        <dbReference type="EMBL" id="BCZ86764.1"/>
    </source>
</evidence>
<reference evidence="1" key="1">
    <citation type="submission" date="2021-07" db="EMBL/GenBank/DDBJ databases">
        <title>Complete genome sequences of four Thermus thermophilus strains isolated from Arima Hot Spring in Japan.</title>
        <authorList>
            <person name="Tomariguchi N."/>
            <person name="Ueno Y."/>
            <person name="Miyazaki K."/>
        </authorList>
    </citation>
    <scope>NUCLEOTIDE SEQUENCE</scope>
    <source>
        <strain evidence="1">AA1-1</strain>
    </source>
</reference>
<protein>
    <submittedName>
        <fullName evidence="1">Uncharacterized protein</fullName>
    </submittedName>
</protein>
<sequence>MTIREAKAVLKRVGIGQEAVYALARKHGVRIGKRFYLPRALVEGLVGGDLEAIRLVREEGNA</sequence>
<evidence type="ECO:0000313" key="2">
    <source>
        <dbReference type="Proteomes" id="UP000825379"/>
    </source>
</evidence>
<dbReference type="RefSeq" id="WP_223969065.1">
    <property type="nucleotide sequence ID" value="NZ_AP024926.1"/>
</dbReference>
<name>A0AAD1KU48_THETH</name>
<proteinExistence type="predicted"/>
<gene>
    <name evidence="1" type="ORF">TthAA11_09460</name>
</gene>
<dbReference type="Proteomes" id="UP000825379">
    <property type="component" value="Chromosome"/>
</dbReference>
<accession>A0AAD1KU48</accession>
<dbReference type="AlphaFoldDB" id="A0AAD1KU48"/>